<feature type="region of interest" description="Disordered" evidence="1">
    <location>
        <begin position="143"/>
        <end position="179"/>
    </location>
</feature>
<evidence type="ECO:0000256" key="1">
    <source>
        <dbReference type="SAM" id="MobiDB-lite"/>
    </source>
</evidence>
<dbReference type="eggNOG" id="arCOG02101">
    <property type="taxonomic scope" value="Archaea"/>
</dbReference>
<dbReference type="GO" id="GO:0046983">
    <property type="term" value="F:protein dimerization activity"/>
    <property type="evidence" value="ECO:0007669"/>
    <property type="project" value="InterPro"/>
</dbReference>
<dbReference type="GO" id="GO:0003677">
    <property type="term" value="F:DNA binding"/>
    <property type="evidence" value="ECO:0007669"/>
    <property type="project" value="InterPro"/>
</dbReference>
<proteinExistence type="predicted"/>
<dbReference type="InterPro" id="IPR036421">
    <property type="entry name" value="Fe_dep_repressor_sf"/>
</dbReference>
<dbReference type="Gene3D" id="1.10.10.10">
    <property type="entry name" value="Winged helix-like DNA-binding domain superfamily/Winged helix DNA-binding domain"/>
    <property type="match status" value="1"/>
</dbReference>
<dbReference type="SUPFAM" id="SSF47979">
    <property type="entry name" value="Iron-dependent repressor protein, dimerization domain"/>
    <property type="match status" value="1"/>
</dbReference>
<feature type="domain" description="HTH dtxR-type" evidence="2">
    <location>
        <begin position="37"/>
        <end position="92"/>
    </location>
</feature>
<keyword evidence="4" id="KW-1185">Reference proteome</keyword>
<dbReference type="PROSITE" id="PS50944">
    <property type="entry name" value="HTH_DTXR"/>
    <property type="match status" value="1"/>
</dbReference>
<dbReference type="GO" id="GO:0046914">
    <property type="term" value="F:transition metal ion binding"/>
    <property type="evidence" value="ECO:0007669"/>
    <property type="project" value="InterPro"/>
</dbReference>
<dbReference type="GO" id="GO:0003700">
    <property type="term" value="F:DNA-binding transcription factor activity"/>
    <property type="evidence" value="ECO:0007669"/>
    <property type="project" value="InterPro"/>
</dbReference>
<feature type="region of interest" description="Disordered" evidence="1">
    <location>
        <begin position="1"/>
        <end position="29"/>
    </location>
</feature>
<evidence type="ECO:0000259" key="2">
    <source>
        <dbReference type="PROSITE" id="PS50944"/>
    </source>
</evidence>
<dbReference type="Pfam" id="PF01325">
    <property type="entry name" value="Fe_dep_repress"/>
    <property type="match status" value="1"/>
</dbReference>
<dbReference type="InterPro" id="IPR036390">
    <property type="entry name" value="WH_DNA-bd_sf"/>
</dbReference>
<dbReference type="EMBL" id="BATA01000025">
    <property type="protein sequence ID" value="GAD52528.1"/>
    <property type="molecule type" value="Genomic_DNA"/>
</dbReference>
<evidence type="ECO:0000313" key="3">
    <source>
        <dbReference type="EMBL" id="GAD52528.1"/>
    </source>
</evidence>
<comment type="caution">
    <text evidence="3">The sequence shown here is derived from an EMBL/GenBank/DDBJ whole genome shotgun (WGS) entry which is preliminary data.</text>
</comment>
<accession>U3ACM8</accession>
<name>U3ACM8_9EURY</name>
<dbReference type="PANTHER" id="PTHR33238">
    <property type="entry name" value="IRON (METAL) DEPENDENT REPRESSOR, DTXR FAMILY"/>
    <property type="match status" value="1"/>
</dbReference>
<sequence>MRSLGPGDADDCRDGARSRRGRRNGGARTAMSGDDRYLLAVYILEHRREPPIESSAVAELLDVSQASATEMFQRLDDRGLVTYESYAGATPTDAGRERADSLHETYVTVSWFYRSVLDLDSHEAEAMELAGLVSPSVVERLASTLPHEDAAMETVESAEGDRDDSGSETDSGPDSDAAE</sequence>
<organism evidence="3 4">
    <name type="scientific">Halarchaeum acidiphilum MH1-52-1</name>
    <dbReference type="NCBI Taxonomy" id="1261545"/>
    <lineage>
        <taxon>Archaea</taxon>
        <taxon>Methanobacteriati</taxon>
        <taxon>Methanobacteriota</taxon>
        <taxon>Stenosarchaea group</taxon>
        <taxon>Halobacteria</taxon>
        <taxon>Halobacteriales</taxon>
        <taxon>Halobacteriaceae</taxon>
    </lineage>
</organism>
<dbReference type="InterPro" id="IPR050536">
    <property type="entry name" value="DtxR_MntR_Metal-Reg"/>
</dbReference>
<dbReference type="AlphaFoldDB" id="U3ACM8"/>
<dbReference type="SUPFAM" id="SSF46785">
    <property type="entry name" value="Winged helix' DNA-binding domain"/>
    <property type="match status" value="1"/>
</dbReference>
<dbReference type="Proteomes" id="UP000016986">
    <property type="component" value="Unassembled WGS sequence"/>
</dbReference>
<protein>
    <submittedName>
        <fullName evidence="3">Iron-dependent repressor</fullName>
    </submittedName>
</protein>
<dbReference type="PANTHER" id="PTHR33238:SF7">
    <property type="entry name" value="IRON-DEPENDENT TRANSCRIPTIONAL REGULATOR"/>
    <property type="match status" value="1"/>
</dbReference>
<gene>
    <name evidence="3" type="ORF">MBEHAL_1288</name>
</gene>
<reference evidence="3 4" key="1">
    <citation type="submission" date="2013-09" db="EMBL/GenBank/DDBJ databases">
        <title>Whole genome sequencing of Halarchaeum acidiphilum strain MH1-52-1.</title>
        <authorList>
            <person name="Shimane Y."/>
            <person name="Minegishi H."/>
            <person name="Nishi S."/>
            <person name="Echigo A."/>
            <person name="Shuto A."/>
            <person name="Konishi M."/>
            <person name="Ito T."/>
            <person name="Ohkuma M."/>
            <person name="Ohta Y."/>
            <person name="Nagano Y."/>
            <person name="Tsubouchi T."/>
            <person name="Mori K."/>
            <person name="Usui K."/>
            <person name="Kamekura M."/>
            <person name="Usami R."/>
            <person name="Takaki Y."/>
            <person name="Hatada Y."/>
        </authorList>
    </citation>
    <scope>NUCLEOTIDE SEQUENCE [LARGE SCALE GENOMIC DNA]</scope>
    <source>
        <strain evidence="3 4">JCM 16109</strain>
    </source>
</reference>
<dbReference type="InterPro" id="IPR036388">
    <property type="entry name" value="WH-like_DNA-bd_sf"/>
</dbReference>
<dbReference type="InterPro" id="IPR022687">
    <property type="entry name" value="HTH_DTXR"/>
</dbReference>
<dbReference type="InterPro" id="IPR022689">
    <property type="entry name" value="Iron_dep_repressor"/>
</dbReference>
<dbReference type="SMART" id="SM00529">
    <property type="entry name" value="HTH_DTXR"/>
    <property type="match status" value="1"/>
</dbReference>
<evidence type="ECO:0000313" key="4">
    <source>
        <dbReference type="Proteomes" id="UP000016986"/>
    </source>
</evidence>